<comment type="similarity">
    <text evidence="3 8">Belongs to the TRAPP small subunits family. BET3 subfamily.</text>
</comment>
<evidence type="ECO:0000256" key="3">
    <source>
        <dbReference type="ARBA" id="ARBA00006218"/>
    </source>
</evidence>
<dbReference type="Pfam" id="PF04051">
    <property type="entry name" value="TRAPP"/>
    <property type="match status" value="1"/>
</dbReference>
<dbReference type="GO" id="GO:0016236">
    <property type="term" value="P:macroautophagy"/>
    <property type="evidence" value="ECO:0007669"/>
    <property type="project" value="UniProtKB-ARBA"/>
</dbReference>
<dbReference type="InterPro" id="IPR024096">
    <property type="entry name" value="NO_sig/Golgi_transp_ligand-bd"/>
</dbReference>
<reference evidence="9 10" key="1">
    <citation type="submission" date="2024-03" db="EMBL/GenBank/DDBJ databases">
        <title>Complete genome sequence of the green alga Chloropicon roscoffensis RCC1871.</title>
        <authorList>
            <person name="Lemieux C."/>
            <person name="Pombert J.-F."/>
            <person name="Otis C."/>
            <person name="Turmel M."/>
        </authorList>
    </citation>
    <scope>NUCLEOTIDE SEQUENCE [LARGE SCALE GENOMIC DNA]</scope>
    <source>
        <strain evidence="9 10">RCC1871</strain>
    </source>
</reference>
<dbReference type="GO" id="GO:0005783">
    <property type="term" value="C:endoplasmic reticulum"/>
    <property type="evidence" value="ECO:0007669"/>
    <property type="project" value="UniProtKB-SubCell"/>
</dbReference>
<dbReference type="AlphaFoldDB" id="A0AAX4PJH4"/>
<evidence type="ECO:0000256" key="5">
    <source>
        <dbReference type="ARBA" id="ARBA00022824"/>
    </source>
</evidence>
<evidence type="ECO:0000256" key="8">
    <source>
        <dbReference type="PIRNR" id="PIRNR018293"/>
    </source>
</evidence>
<dbReference type="GO" id="GO:0048193">
    <property type="term" value="P:Golgi vesicle transport"/>
    <property type="evidence" value="ECO:0007669"/>
    <property type="project" value="InterPro"/>
</dbReference>
<evidence type="ECO:0000256" key="1">
    <source>
        <dbReference type="ARBA" id="ARBA00004222"/>
    </source>
</evidence>
<evidence type="ECO:0000256" key="6">
    <source>
        <dbReference type="ARBA" id="ARBA00022892"/>
    </source>
</evidence>
<keyword evidence="5" id="KW-0256">Endoplasmic reticulum</keyword>
<keyword evidence="7 8" id="KW-0333">Golgi apparatus</keyword>
<gene>
    <name evidence="9" type="ORF">HKI87_14g76100</name>
</gene>
<dbReference type="GO" id="GO:0030008">
    <property type="term" value="C:TRAPP complex"/>
    <property type="evidence" value="ECO:0007669"/>
    <property type="project" value="InterPro"/>
</dbReference>
<proteinExistence type="inferred from homology"/>
<organism evidence="9 10">
    <name type="scientific">Chloropicon roscoffensis</name>
    <dbReference type="NCBI Taxonomy" id="1461544"/>
    <lineage>
        <taxon>Eukaryota</taxon>
        <taxon>Viridiplantae</taxon>
        <taxon>Chlorophyta</taxon>
        <taxon>Chloropicophyceae</taxon>
        <taxon>Chloropicales</taxon>
        <taxon>Chloropicaceae</taxon>
        <taxon>Chloropicon</taxon>
    </lineage>
</organism>
<dbReference type="CDD" id="cd14942">
    <property type="entry name" value="TRAPPC3_bet3"/>
    <property type="match status" value="1"/>
</dbReference>
<keyword evidence="4 8" id="KW-0813">Transport</keyword>
<keyword evidence="10" id="KW-1185">Reference proteome</keyword>
<sequence length="180" mass="20243">MSSKAKGASPGGGDRINSELFTLTYGALVRHLLLDLESPEEVNKQLDKMGQNIGIRLVDDFLAKTNTGRCRNFREAAKTIAETGFRMFLGCSAKVTQIDDKECKMVLSENPLTDFVELPEKLQPLSYCSLLCGVIRGALEQISMKVECEISKDPLKGDERFELHMRLVEYVNEEYPFKDD</sequence>
<accession>A0AAX4PJH4</accession>
<comment type="function">
    <text evidence="8">May play a role in vesicular transport from endoplasmic reticulum to Golgi.</text>
</comment>
<dbReference type="Proteomes" id="UP001472866">
    <property type="component" value="Chromosome 14"/>
</dbReference>
<keyword evidence="6 8" id="KW-0931">ER-Golgi transport</keyword>
<comment type="subunit">
    <text evidence="8">Homodimer.</text>
</comment>
<evidence type="ECO:0000313" key="10">
    <source>
        <dbReference type="Proteomes" id="UP001472866"/>
    </source>
</evidence>
<dbReference type="InterPro" id="IPR016721">
    <property type="entry name" value="Bet3"/>
</dbReference>
<dbReference type="FunFam" id="3.30.1380.20:FF:000001">
    <property type="entry name" value="Trafficking protein particle complex subunit BET3"/>
    <property type="match status" value="1"/>
</dbReference>
<evidence type="ECO:0000313" key="9">
    <source>
        <dbReference type="EMBL" id="WZN66047.1"/>
    </source>
</evidence>
<dbReference type="PANTHER" id="PTHR13048">
    <property type="entry name" value="TRAFFICKING PROTEIN PARTICLE COMPLEX SUBUNIT 3"/>
    <property type="match status" value="1"/>
</dbReference>
<evidence type="ECO:0000256" key="4">
    <source>
        <dbReference type="ARBA" id="ARBA00022448"/>
    </source>
</evidence>
<name>A0AAX4PJH4_9CHLO</name>
<dbReference type="SUPFAM" id="SSF111126">
    <property type="entry name" value="Ligand-binding domain in the NO signalling and Golgi transport"/>
    <property type="match status" value="1"/>
</dbReference>
<protein>
    <recommendedName>
        <fullName evidence="8">Trafficking protein particle complex subunit</fullName>
    </recommendedName>
</protein>
<evidence type="ECO:0000256" key="2">
    <source>
        <dbReference type="ARBA" id="ARBA00004240"/>
    </source>
</evidence>
<evidence type="ECO:0000256" key="7">
    <source>
        <dbReference type="ARBA" id="ARBA00023034"/>
    </source>
</evidence>
<dbReference type="InterPro" id="IPR007194">
    <property type="entry name" value="TRAPP_component"/>
</dbReference>
<comment type="subcellular location">
    <subcellularLocation>
        <location evidence="2">Endoplasmic reticulum</location>
    </subcellularLocation>
    <subcellularLocation>
        <location evidence="1 8">Golgi apparatus</location>
        <location evidence="1 8">cis-Golgi network</location>
    </subcellularLocation>
</comment>
<dbReference type="EMBL" id="CP151514">
    <property type="protein sequence ID" value="WZN66047.1"/>
    <property type="molecule type" value="Genomic_DNA"/>
</dbReference>
<dbReference type="GO" id="GO:0005794">
    <property type="term" value="C:Golgi apparatus"/>
    <property type="evidence" value="ECO:0007669"/>
    <property type="project" value="UniProtKB-SubCell"/>
</dbReference>
<dbReference type="Gene3D" id="3.30.1380.20">
    <property type="entry name" value="Trafficking protein particle complex subunit 3"/>
    <property type="match status" value="1"/>
</dbReference>
<dbReference type="PIRSF" id="PIRSF018293">
    <property type="entry name" value="TRAPP_I_complex_Bet3"/>
    <property type="match status" value="1"/>
</dbReference>